<dbReference type="GO" id="GO:0045211">
    <property type="term" value="C:postsynaptic membrane"/>
    <property type="evidence" value="ECO:0007669"/>
    <property type="project" value="UniProtKB-SubCell"/>
</dbReference>
<feature type="domain" description="Solute-binding protein family 3/N-terminal" evidence="23">
    <location>
        <begin position="487"/>
        <end position="833"/>
    </location>
</feature>
<feature type="domain" description="Ionotropic glutamate receptor C-terminal" evidence="24">
    <location>
        <begin position="482"/>
        <end position="832"/>
    </location>
</feature>
<feature type="transmembrane region" description="Helical" evidence="21">
    <location>
        <begin position="666"/>
        <end position="689"/>
    </location>
</feature>
<keyword evidence="2" id="KW-0813">Transport</keyword>
<evidence type="ECO:0000256" key="17">
    <source>
        <dbReference type="PIRSR" id="PIRSR601508-1"/>
    </source>
</evidence>
<dbReference type="SMART" id="SM00079">
    <property type="entry name" value="PBPe"/>
    <property type="match status" value="1"/>
</dbReference>
<evidence type="ECO:0000256" key="9">
    <source>
        <dbReference type="ARBA" id="ARBA00023065"/>
    </source>
</evidence>
<dbReference type="PANTHER" id="PTHR18966">
    <property type="entry name" value="IONOTROPIC GLUTAMATE RECEPTOR"/>
    <property type="match status" value="1"/>
</dbReference>
<keyword evidence="13" id="KW-0628">Postsynaptic cell membrane</keyword>
<dbReference type="EMBL" id="MT419892">
    <property type="protein sequence ID" value="QOY25004.1"/>
    <property type="molecule type" value="mRNA"/>
</dbReference>
<feature type="domain" description="Ionotropic glutamate receptor L-glutamate and glycine-binding" evidence="25">
    <location>
        <begin position="481"/>
        <end position="540"/>
    </location>
</feature>
<dbReference type="Pfam" id="PF00060">
    <property type="entry name" value="Lig_chan"/>
    <property type="match status" value="1"/>
</dbReference>
<evidence type="ECO:0000256" key="19">
    <source>
        <dbReference type="PIRSR" id="PIRSR601508-3"/>
    </source>
</evidence>
<keyword evidence="5" id="KW-0479">Metal-binding</keyword>
<dbReference type="GO" id="GO:0046872">
    <property type="term" value="F:metal ion binding"/>
    <property type="evidence" value="ECO:0007669"/>
    <property type="project" value="UniProtKB-KW"/>
</dbReference>
<evidence type="ECO:0000256" key="7">
    <source>
        <dbReference type="ARBA" id="ARBA00022989"/>
    </source>
</evidence>
<evidence type="ECO:0000256" key="8">
    <source>
        <dbReference type="ARBA" id="ARBA00023018"/>
    </source>
</evidence>
<dbReference type="Gene3D" id="3.40.190.10">
    <property type="entry name" value="Periplasmic binding protein-like II"/>
    <property type="match status" value="2"/>
</dbReference>
<accession>A0A872YNY3</accession>
<evidence type="ECO:0000256" key="21">
    <source>
        <dbReference type="SAM" id="Phobius"/>
    </source>
</evidence>
<evidence type="ECO:0000256" key="6">
    <source>
        <dbReference type="ARBA" id="ARBA00022833"/>
    </source>
</evidence>
<keyword evidence="4 21" id="KW-0812">Transmembrane</keyword>
<feature type="site" description="Interaction with the cone snail toxin Con-ikot-ikot" evidence="18">
    <location>
        <position position="730"/>
    </location>
</feature>
<dbReference type="SUPFAM" id="SSF53822">
    <property type="entry name" value="Periplasmic binding protein-like I"/>
    <property type="match status" value="1"/>
</dbReference>
<evidence type="ECO:0000256" key="14">
    <source>
        <dbReference type="ARBA" id="ARBA00023286"/>
    </source>
</evidence>
<feature type="binding site" evidence="17">
    <location>
        <position position="556"/>
    </location>
    <ligand>
        <name>L-glutamate</name>
        <dbReference type="ChEBI" id="CHEBI:29985"/>
    </ligand>
</feature>
<reference evidence="26" key="1">
    <citation type="journal article" date="2020" name="Dev. Biol.">
        <title>Cloning and characterisation of NMDA receptors in the Pacific oyster, Crassostrea gigas (Thunberg, 1793) in relation to metamorphosis and catecholamine synthesis.</title>
        <authorList>
            <person name="Vogeler S."/>
            <person name="Carboni S."/>
            <person name="Li X."/>
            <person name="Ireland J.H."/>
            <person name="Miller-Ezzy P."/>
            <person name="Joyce A."/>
        </authorList>
    </citation>
    <scope>NUCLEOTIDE SEQUENCE</scope>
</reference>
<keyword evidence="22" id="KW-0732">Signal</keyword>
<dbReference type="SUPFAM" id="SSF53850">
    <property type="entry name" value="Periplasmic binding protein-like II"/>
    <property type="match status" value="1"/>
</dbReference>
<sequence>MEIKSPKIVALSWGMFFLAFIALISTVCCQRGPKAELDIIVPNIDKVVNAIDKRNFYNIMKPIRRTYSPYARVIELEESNPDEILGIFCDTIFQKNVNALVHLSVTKKAEKSKDYVLGLASSLGLPVLSFDPDYVGALENPQNRMVLQLAPTLYHQAQAMLKFMMTFNWTHFTVVSTTDDNNFDFTAALRSLVKQNNDVNILSGQFRYKIMKEIIFEYDDTESYPDMTKRAVQFLKRETPKDNRIFLLHSSEAKTLLDAAAEAGLTTYKYLWILTSQSIGIPTKRASGSFPVGTIGVSYLSTDSDYVDSVYKKAVEIGVATWVGALQKLNGRVLQPDFTCNTSVPASQWIGGQELYTIMRNFEDLRGTVPVSFDQNGLSRNVELNVLNVQVDGYSNAWSEIGRWYAEERTLNPKLELKGITWPGDKKIPPRGRPERRFFSIATLEEEPYVMYTKRNEKGACNAPAVSCRIVYNRTLHGDDPTAANGTVQWCCAGLSIDLLQILRTRLEFDYDLFEVPDRTCGVKDQNTGKWNGLIKTLQEGGADMALTSLQITPNRAEAVEFTVPYLETGTAIIVSLRNDTISAYAILEPYDYGAWCLILFISVHSVGASIFIFEWLSPRGLDQGRTPMREHSFSLFRSFWLIWAMLFGAAVSADNPRGVSARFMGNVWALFALVFLASYTANLAAFMITKNTYYDLEGITDWRLNSPLKHQPPFKFATVFNSSTEENLRDNHPSMYKYMRDFNTQSIKEAINLLRRGQIQAFIYDASPLQFQVGIDKNCQLMLVGKPYAMSGYAVAFPKGQTELKEEMDDLILELQDDGELERLRKYWLSGPCYSKQRIGQSSQRLRELNFTSAFILLASGIVLGGLLLVMEHLYFRFGRKYLKKYDKCGCCALVSISMGKSLTFEQTIMEAIDLKKRHKCKNPICETSLWKIRHELDLALLKIEKLNKELRREKNLNALTSSRHEAEGSSDPLPIGWKDNEAGAGSSDAIDAKHGEVENLRPETNMRRSPSYTQAVTSDPTSESEAQLQEYSDLRYNDGKVYQKVDNDEV</sequence>
<evidence type="ECO:0000256" key="18">
    <source>
        <dbReference type="PIRSR" id="PIRSR601508-2"/>
    </source>
</evidence>
<feature type="disulfide bond" evidence="19">
    <location>
        <begin position="780"/>
        <end position="834"/>
    </location>
</feature>
<evidence type="ECO:0000256" key="3">
    <source>
        <dbReference type="ARBA" id="ARBA00022475"/>
    </source>
</evidence>
<dbReference type="PRINTS" id="PR00177">
    <property type="entry name" value="NMDARECEPTOR"/>
</dbReference>
<keyword evidence="11 26" id="KW-0675">Receptor</keyword>
<dbReference type="InterPro" id="IPR028082">
    <property type="entry name" value="Peripla_BP_I"/>
</dbReference>
<dbReference type="InterPro" id="IPR001508">
    <property type="entry name" value="Iono_Glu_rcpt_met"/>
</dbReference>
<feature type="transmembrane region" description="Helical" evidence="21">
    <location>
        <begin position="855"/>
        <end position="877"/>
    </location>
</feature>
<evidence type="ECO:0000256" key="5">
    <source>
        <dbReference type="ARBA" id="ARBA00022723"/>
    </source>
</evidence>
<organism evidence="26">
    <name type="scientific">Magallana gigas</name>
    <name type="common">Pacific oyster</name>
    <name type="synonym">Crassostrea gigas</name>
    <dbReference type="NCBI Taxonomy" id="29159"/>
    <lineage>
        <taxon>Eukaryota</taxon>
        <taxon>Metazoa</taxon>
        <taxon>Spiralia</taxon>
        <taxon>Lophotrochozoa</taxon>
        <taxon>Mollusca</taxon>
        <taxon>Bivalvia</taxon>
        <taxon>Autobranchia</taxon>
        <taxon>Pteriomorphia</taxon>
        <taxon>Ostreida</taxon>
        <taxon>Ostreoidea</taxon>
        <taxon>Ostreidae</taxon>
        <taxon>Magallana</taxon>
    </lineage>
</organism>
<proteinExistence type="evidence at transcript level"/>
<evidence type="ECO:0000256" key="22">
    <source>
        <dbReference type="SAM" id="SignalP"/>
    </source>
</evidence>
<evidence type="ECO:0000256" key="2">
    <source>
        <dbReference type="ARBA" id="ARBA00022448"/>
    </source>
</evidence>
<evidence type="ECO:0000259" key="25">
    <source>
        <dbReference type="SMART" id="SM00918"/>
    </source>
</evidence>
<dbReference type="GO" id="GO:0038023">
    <property type="term" value="F:signaling receptor activity"/>
    <property type="evidence" value="ECO:0007669"/>
    <property type="project" value="InterPro"/>
</dbReference>
<dbReference type="Pfam" id="PF01094">
    <property type="entry name" value="ANF_receptor"/>
    <property type="match status" value="1"/>
</dbReference>
<keyword evidence="8" id="KW-0770">Synapse</keyword>
<keyword evidence="3" id="KW-1003">Cell membrane</keyword>
<dbReference type="SMART" id="SM00062">
    <property type="entry name" value="PBPb"/>
    <property type="match status" value="1"/>
</dbReference>
<dbReference type="Gene3D" id="1.10.287.70">
    <property type="match status" value="1"/>
</dbReference>
<keyword evidence="15" id="KW-0407">Ion channel</keyword>
<evidence type="ECO:0000259" key="24">
    <source>
        <dbReference type="SMART" id="SM00079"/>
    </source>
</evidence>
<dbReference type="InterPro" id="IPR001638">
    <property type="entry name" value="Solute-binding_3/MltF_N"/>
</dbReference>
<evidence type="ECO:0000259" key="23">
    <source>
        <dbReference type="SMART" id="SM00062"/>
    </source>
</evidence>
<evidence type="ECO:0000256" key="11">
    <source>
        <dbReference type="ARBA" id="ARBA00023170"/>
    </source>
</evidence>
<feature type="signal peptide" evidence="22">
    <location>
        <begin position="1"/>
        <end position="29"/>
    </location>
</feature>
<evidence type="ECO:0000256" key="1">
    <source>
        <dbReference type="ARBA" id="ARBA00004651"/>
    </source>
</evidence>
<keyword evidence="10 21" id="KW-0472">Membrane</keyword>
<feature type="binding site" evidence="17">
    <location>
        <position position="766"/>
    </location>
    <ligand>
        <name>L-glutamate</name>
        <dbReference type="ChEBI" id="CHEBI:29985"/>
    </ligand>
</feature>
<dbReference type="InterPro" id="IPR015683">
    <property type="entry name" value="Ionotropic_Glu_rcpt"/>
</dbReference>
<evidence type="ECO:0000256" key="20">
    <source>
        <dbReference type="SAM" id="MobiDB-lite"/>
    </source>
</evidence>
<feature type="site" description="Crucial to convey clamshell closure to channel opening" evidence="18">
    <location>
        <position position="697"/>
    </location>
</feature>
<keyword evidence="6" id="KW-0862">Zinc</keyword>
<evidence type="ECO:0000256" key="13">
    <source>
        <dbReference type="ARBA" id="ARBA00023257"/>
    </source>
</evidence>
<keyword evidence="7 21" id="KW-1133">Transmembrane helix</keyword>
<feature type="transmembrane region" description="Helical" evidence="21">
    <location>
        <begin position="635"/>
        <end position="654"/>
    </location>
</feature>
<dbReference type="InterPro" id="IPR001320">
    <property type="entry name" value="Iontro_rcpt_C"/>
</dbReference>
<dbReference type="SMART" id="SM00918">
    <property type="entry name" value="Lig_chan-Glu_bd"/>
    <property type="match status" value="1"/>
</dbReference>
<dbReference type="Pfam" id="PF10613">
    <property type="entry name" value="Lig_chan-Glu_bd"/>
    <property type="match status" value="1"/>
</dbReference>
<dbReference type="InterPro" id="IPR019594">
    <property type="entry name" value="Glu/Gly-bd"/>
</dbReference>
<feature type="chain" id="PRO_5032760701" evidence="22">
    <location>
        <begin position="30"/>
        <end position="1052"/>
    </location>
</feature>
<evidence type="ECO:0000256" key="10">
    <source>
        <dbReference type="ARBA" id="ARBA00023136"/>
    </source>
</evidence>
<evidence type="ECO:0000256" key="15">
    <source>
        <dbReference type="ARBA" id="ARBA00023303"/>
    </source>
</evidence>
<dbReference type="FunFam" id="3.40.190.10:FF:000009">
    <property type="entry name" value="Putative glutamate receptor ionotropic NMDA 2B"/>
    <property type="match status" value="1"/>
</dbReference>
<dbReference type="GO" id="GO:0015276">
    <property type="term" value="F:ligand-gated monoatomic ion channel activity"/>
    <property type="evidence" value="ECO:0007669"/>
    <property type="project" value="InterPro"/>
</dbReference>
<dbReference type="InterPro" id="IPR001828">
    <property type="entry name" value="ANF_lig-bd_rcpt"/>
</dbReference>
<keyword evidence="9" id="KW-0406">Ion transport</keyword>
<feature type="transmembrane region" description="Helical" evidence="21">
    <location>
        <begin position="593"/>
        <end position="614"/>
    </location>
</feature>
<dbReference type="Gene3D" id="3.40.50.2300">
    <property type="match status" value="2"/>
</dbReference>
<protein>
    <submittedName>
        <fullName evidence="26">NMDA receptor subunit 2A</fullName>
    </submittedName>
</protein>
<evidence type="ECO:0000256" key="12">
    <source>
        <dbReference type="ARBA" id="ARBA00023180"/>
    </source>
</evidence>
<feature type="compositionally biased region" description="Polar residues" evidence="20">
    <location>
        <begin position="1009"/>
        <end position="1032"/>
    </location>
</feature>
<evidence type="ECO:0000256" key="4">
    <source>
        <dbReference type="ARBA" id="ARBA00022692"/>
    </source>
</evidence>
<evidence type="ECO:0000256" key="16">
    <source>
        <dbReference type="ARBA" id="ARBA00034100"/>
    </source>
</evidence>
<name>A0A872YNY3_MAGGI</name>
<keyword evidence="19" id="KW-1015">Disulfide bond</keyword>
<dbReference type="AlphaFoldDB" id="A0A872YNY3"/>
<keyword evidence="12" id="KW-0325">Glycoprotein</keyword>
<evidence type="ECO:0000313" key="26">
    <source>
        <dbReference type="EMBL" id="QOY25004.1"/>
    </source>
</evidence>
<comment type="subcellular location">
    <subcellularLocation>
        <location evidence="1">Cell membrane</location>
        <topology evidence="1">Multi-pass membrane protein</topology>
    </subcellularLocation>
    <subcellularLocation>
        <location evidence="16">Postsynaptic cell membrane</location>
    </subcellularLocation>
</comment>
<feature type="compositionally biased region" description="Basic and acidic residues" evidence="20">
    <location>
        <begin position="992"/>
        <end position="1008"/>
    </location>
</feature>
<feature type="binding site" evidence="17">
    <location>
        <position position="724"/>
    </location>
    <ligand>
        <name>L-glutamate</name>
        <dbReference type="ChEBI" id="CHEBI:29985"/>
    </ligand>
</feature>
<keyword evidence="14" id="KW-1071">Ligand-gated ion channel</keyword>
<feature type="compositionally biased region" description="Basic and acidic residues" evidence="20">
    <location>
        <begin position="1034"/>
        <end position="1052"/>
    </location>
</feature>
<feature type="binding site" evidence="17">
    <location>
        <position position="725"/>
    </location>
    <ligand>
        <name>L-glutamate</name>
        <dbReference type="ChEBI" id="CHEBI:29985"/>
    </ligand>
</feature>
<feature type="region of interest" description="Disordered" evidence="20">
    <location>
        <begin position="963"/>
        <end position="1052"/>
    </location>
</feature>